<dbReference type="RefSeq" id="WP_173414168.1">
    <property type="nucleotide sequence ID" value="NZ_CP054139.1"/>
</dbReference>
<feature type="domain" description="Transposase DDE" evidence="1">
    <location>
        <begin position="113"/>
        <end position="269"/>
    </location>
</feature>
<dbReference type="AlphaFoldDB" id="A0A7D4PWJ6"/>
<organism evidence="3 4">
    <name type="scientific">Mucilaginibacter mali</name>
    <dbReference type="NCBI Taxonomy" id="2740462"/>
    <lineage>
        <taxon>Bacteria</taxon>
        <taxon>Pseudomonadati</taxon>
        <taxon>Bacteroidota</taxon>
        <taxon>Sphingobacteriia</taxon>
        <taxon>Sphingobacteriales</taxon>
        <taxon>Sphingobacteriaceae</taxon>
        <taxon>Mucilaginibacter</taxon>
    </lineage>
</organism>
<keyword evidence="4" id="KW-1185">Reference proteome</keyword>
<gene>
    <name evidence="2" type="ORF">HQ865_06805</name>
    <name evidence="3" type="ORF">HQ865_19310</name>
</gene>
<dbReference type="EMBL" id="CP054139">
    <property type="protein sequence ID" value="QKJ29474.1"/>
    <property type="molecule type" value="Genomic_DNA"/>
</dbReference>
<dbReference type="NCBIfam" id="NF033520">
    <property type="entry name" value="transpos_IS982"/>
    <property type="match status" value="1"/>
</dbReference>
<accession>A0A7D4PWJ6</accession>
<reference evidence="3 4" key="1">
    <citation type="submission" date="2020-05" db="EMBL/GenBank/DDBJ databases">
        <title>Mucilaginibacter mali sp. nov.</title>
        <authorList>
            <person name="Kim H.S."/>
            <person name="Lee K.C."/>
            <person name="Suh M.K."/>
            <person name="Kim J.-S."/>
            <person name="Han K.-I."/>
            <person name="Eom M.K."/>
            <person name="Shin Y.K."/>
            <person name="Lee J.-S."/>
        </authorList>
    </citation>
    <scope>NUCLEOTIDE SEQUENCE [LARGE SCALE GENOMIC DNA]</scope>
    <source>
        <strain evidence="3 4">G2-14</strain>
    </source>
</reference>
<dbReference type="EMBL" id="CP054139">
    <property type="protein sequence ID" value="QKJ31823.1"/>
    <property type="molecule type" value="Genomic_DNA"/>
</dbReference>
<proteinExistence type="predicted"/>
<protein>
    <submittedName>
        <fullName evidence="3">IS982 family transposase</fullName>
    </submittedName>
</protein>
<dbReference type="Pfam" id="PF13612">
    <property type="entry name" value="DDE_Tnp_1_3"/>
    <property type="match status" value="1"/>
</dbReference>
<evidence type="ECO:0000313" key="2">
    <source>
        <dbReference type="EMBL" id="QKJ29474.1"/>
    </source>
</evidence>
<dbReference type="KEGG" id="mmab:HQ865_06805"/>
<dbReference type="Proteomes" id="UP000505355">
    <property type="component" value="Chromosome"/>
</dbReference>
<dbReference type="KEGG" id="mmab:HQ865_19310"/>
<evidence type="ECO:0000313" key="4">
    <source>
        <dbReference type="Proteomes" id="UP000505355"/>
    </source>
</evidence>
<evidence type="ECO:0000259" key="1">
    <source>
        <dbReference type="Pfam" id="PF13612"/>
    </source>
</evidence>
<sequence length="308" mass="35499">MLTLDKITEIFFLADEYCHYFNQHIDDCMIKLDSDTTLKTRNKPCGLSQSEVITILICFHLSDYRTLKHFYLDYVCVHLCREFPHLVSYNRFVELQQKYALPMLMFVSAHSLGNCTGISFIDSTRLEVCAKERIHQNKVFSGAASRGYSTMGWFYGFKLHLVINDMGEIIAFQLTQGSVSDNNTDLLLTLCKKLFGKLYGDKGYLVKQSVFEHLFHSGVQLITKIKRNMKNKLMSISDKIMLRKRSVVECVNDALKNICQIEHSRHRSISGFIINLYSGIAAYSFLPKKPSIKTHFEFDHSKSLQLSL</sequence>
<name>A0A7D4PWJ6_9SPHI</name>
<evidence type="ECO:0000313" key="3">
    <source>
        <dbReference type="EMBL" id="QKJ31823.1"/>
    </source>
</evidence>
<dbReference type="InterPro" id="IPR025668">
    <property type="entry name" value="Tnp_DDE_dom"/>
</dbReference>